<comment type="caution">
    <text evidence="2">The sequence shown here is derived from an EMBL/GenBank/DDBJ whole genome shotgun (WGS) entry which is preliminary data.</text>
</comment>
<dbReference type="Proteomes" id="UP000298111">
    <property type="component" value="Unassembled WGS sequence"/>
</dbReference>
<feature type="domain" description="ANTAR" evidence="1">
    <location>
        <begin position="1"/>
        <end position="48"/>
    </location>
</feature>
<protein>
    <submittedName>
        <fullName evidence="2">ANTAR domain-containing protein</fullName>
    </submittedName>
</protein>
<sequence length="84" mass="9222">METRPVIDQARGVLMASWRCTPHTAWQVLVDASQRTNTKLREIAVLLTGSTQGEPLPDWLRSAVLSSYARIAGTPAPGRGPRPR</sequence>
<dbReference type="AlphaFoldDB" id="A0A8H1QT31"/>
<dbReference type="InterPro" id="IPR024189">
    <property type="entry name" value="ANTAR_transcrpt_antiterm_reg"/>
</dbReference>
<dbReference type="InterPro" id="IPR005561">
    <property type="entry name" value="ANTAR"/>
</dbReference>
<proteinExistence type="predicted"/>
<dbReference type="PIRSF" id="PIRSF010636">
    <property type="entry name" value="ANTAR_solo"/>
    <property type="match status" value="1"/>
</dbReference>
<name>A0A8H1QT31_9ACTN</name>
<evidence type="ECO:0000313" key="3">
    <source>
        <dbReference type="Proteomes" id="UP000298111"/>
    </source>
</evidence>
<dbReference type="InterPro" id="IPR036388">
    <property type="entry name" value="WH-like_DNA-bd_sf"/>
</dbReference>
<evidence type="ECO:0000313" key="2">
    <source>
        <dbReference type="EMBL" id="TGG86539.1"/>
    </source>
</evidence>
<dbReference type="Pfam" id="PF03861">
    <property type="entry name" value="ANTAR"/>
    <property type="match status" value="1"/>
</dbReference>
<organism evidence="2 3">
    <name type="scientific">Streptomyces albus</name>
    <dbReference type="NCBI Taxonomy" id="1888"/>
    <lineage>
        <taxon>Bacteria</taxon>
        <taxon>Bacillati</taxon>
        <taxon>Actinomycetota</taxon>
        <taxon>Actinomycetes</taxon>
        <taxon>Kitasatosporales</taxon>
        <taxon>Streptomycetaceae</taxon>
        <taxon>Streptomyces</taxon>
    </lineage>
</organism>
<dbReference type="EMBL" id="RCIY01000040">
    <property type="protein sequence ID" value="TGG86539.1"/>
    <property type="molecule type" value="Genomic_DNA"/>
</dbReference>
<accession>A0A8H1QT31</accession>
<dbReference type="GO" id="GO:0003723">
    <property type="term" value="F:RNA binding"/>
    <property type="evidence" value="ECO:0007669"/>
    <property type="project" value="InterPro"/>
</dbReference>
<gene>
    <name evidence="2" type="ORF">D8771_06295</name>
</gene>
<dbReference type="Gene3D" id="1.10.10.10">
    <property type="entry name" value="Winged helix-like DNA-binding domain superfamily/Winged helix DNA-binding domain"/>
    <property type="match status" value="1"/>
</dbReference>
<dbReference type="SMART" id="SM01012">
    <property type="entry name" value="ANTAR"/>
    <property type="match status" value="1"/>
</dbReference>
<dbReference type="PROSITE" id="PS50921">
    <property type="entry name" value="ANTAR"/>
    <property type="match status" value="1"/>
</dbReference>
<evidence type="ECO:0000259" key="1">
    <source>
        <dbReference type="PROSITE" id="PS50921"/>
    </source>
</evidence>
<reference evidence="2 3" key="1">
    <citation type="submission" date="2018-10" db="EMBL/GenBank/DDBJ databases">
        <title>Isolation of pseudouridimycin from Streptomyces albus DSM 40763.</title>
        <authorList>
            <person name="Rosenqvist P."/>
            <person name="Metsae-Ketelae M."/>
            <person name="Virta P."/>
        </authorList>
    </citation>
    <scope>NUCLEOTIDE SEQUENCE [LARGE SCALE GENOMIC DNA]</scope>
    <source>
        <strain evidence="2 3">DSM 40763</strain>
    </source>
</reference>